<name>A0A6J5N4N6_9CAUD</name>
<sequence length="146" mass="16455">MNVQEMMNTEDFIKSVTDAEQLAQMWLIAKENETSATADRRKIEDQIRKIANLRDDTEGTETLALEGFRVKVVGRIDRKVDADKVQELAAEHGLTDHLSTLFRWKPEINMAIWKAADESITKPLAAAITAKPGRPSFTIEPTTTKE</sequence>
<gene>
    <name evidence="1" type="ORF">UFOVP608_6</name>
</gene>
<dbReference type="EMBL" id="LR796583">
    <property type="protein sequence ID" value="CAB4152256.1"/>
    <property type="molecule type" value="Genomic_DNA"/>
</dbReference>
<proteinExistence type="predicted"/>
<dbReference type="InterPro" id="IPR055597">
    <property type="entry name" value="DUF7173"/>
</dbReference>
<evidence type="ECO:0000313" key="1">
    <source>
        <dbReference type="EMBL" id="CAB4152256.1"/>
    </source>
</evidence>
<accession>A0A6J5N4N6</accession>
<reference evidence="1" key="1">
    <citation type="submission" date="2020-04" db="EMBL/GenBank/DDBJ databases">
        <authorList>
            <person name="Chiriac C."/>
            <person name="Salcher M."/>
            <person name="Ghai R."/>
            <person name="Kavagutti S V."/>
        </authorList>
    </citation>
    <scope>NUCLEOTIDE SEQUENCE</scope>
</reference>
<protein>
    <submittedName>
        <fullName evidence="1">Uncharacterized protein</fullName>
    </submittedName>
</protein>
<dbReference type="Pfam" id="PF23791">
    <property type="entry name" value="DUF7173"/>
    <property type="match status" value="1"/>
</dbReference>
<organism evidence="1">
    <name type="scientific">uncultured Caudovirales phage</name>
    <dbReference type="NCBI Taxonomy" id="2100421"/>
    <lineage>
        <taxon>Viruses</taxon>
        <taxon>Duplodnaviria</taxon>
        <taxon>Heunggongvirae</taxon>
        <taxon>Uroviricota</taxon>
        <taxon>Caudoviricetes</taxon>
        <taxon>Peduoviridae</taxon>
        <taxon>Maltschvirus</taxon>
        <taxon>Maltschvirus maltsch</taxon>
    </lineage>
</organism>